<gene>
    <name evidence="1" type="ORF">SLEP1_g57100</name>
</gene>
<comment type="caution">
    <text evidence="1">The sequence shown here is derived from an EMBL/GenBank/DDBJ whole genome shotgun (WGS) entry which is preliminary data.</text>
</comment>
<reference evidence="1 2" key="1">
    <citation type="journal article" date="2021" name="Commun. Biol.">
        <title>The genome of Shorea leprosula (Dipterocarpaceae) highlights the ecological relevance of drought in aseasonal tropical rainforests.</title>
        <authorList>
            <person name="Ng K.K.S."/>
            <person name="Kobayashi M.J."/>
            <person name="Fawcett J.A."/>
            <person name="Hatakeyama M."/>
            <person name="Paape T."/>
            <person name="Ng C.H."/>
            <person name="Ang C.C."/>
            <person name="Tnah L.H."/>
            <person name="Lee C.T."/>
            <person name="Nishiyama T."/>
            <person name="Sese J."/>
            <person name="O'Brien M.J."/>
            <person name="Copetti D."/>
            <person name="Mohd Noor M.I."/>
            <person name="Ong R.C."/>
            <person name="Putra M."/>
            <person name="Sireger I.Z."/>
            <person name="Indrioko S."/>
            <person name="Kosugi Y."/>
            <person name="Izuno A."/>
            <person name="Isagi Y."/>
            <person name="Lee S.L."/>
            <person name="Shimizu K.K."/>
        </authorList>
    </citation>
    <scope>NUCLEOTIDE SEQUENCE [LARGE SCALE GENOMIC DNA]</scope>
    <source>
        <strain evidence="1">214</strain>
    </source>
</reference>
<accession>A0AAV5MN22</accession>
<organism evidence="1 2">
    <name type="scientific">Rubroshorea leprosula</name>
    <dbReference type="NCBI Taxonomy" id="152421"/>
    <lineage>
        <taxon>Eukaryota</taxon>
        <taxon>Viridiplantae</taxon>
        <taxon>Streptophyta</taxon>
        <taxon>Embryophyta</taxon>
        <taxon>Tracheophyta</taxon>
        <taxon>Spermatophyta</taxon>
        <taxon>Magnoliopsida</taxon>
        <taxon>eudicotyledons</taxon>
        <taxon>Gunneridae</taxon>
        <taxon>Pentapetalae</taxon>
        <taxon>rosids</taxon>
        <taxon>malvids</taxon>
        <taxon>Malvales</taxon>
        <taxon>Dipterocarpaceae</taxon>
        <taxon>Rubroshorea</taxon>
    </lineage>
</organism>
<dbReference type="Proteomes" id="UP001054252">
    <property type="component" value="Unassembled WGS sequence"/>
</dbReference>
<proteinExistence type="predicted"/>
<evidence type="ECO:0000313" key="1">
    <source>
        <dbReference type="EMBL" id="GKV50394.1"/>
    </source>
</evidence>
<dbReference type="AlphaFoldDB" id="A0AAV5MN22"/>
<keyword evidence="2" id="KW-1185">Reference proteome</keyword>
<protein>
    <submittedName>
        <fullName evidence="1">Uncharacterized protein</fullName>
    </submittedName>
</protein>
<evidence type="ECO:0000313" key="2">
    <source>
        <dbReference type="Proteomes" id="UP001054252"/>
    </source>
</evidence>
<sequence>MVRKSREMLLVAISQESRVKAIPLSRISRPPLDLGAASFALVIGNKLGHGGLKDKDLVVPLELGVQGKISGNVLAGDEY</sequence>
<dbReference type="EMBL" id="BPVZ01000363">
    <property type="protein sequence ID" value="GKV50394.1"/>
    <property type="molecule type" value="Genomic_DNA"/>
</dbReference>
<name>A0AAV5MN22_9ROSI</name>